<gene>
    <name evidence="4" type="ORF">TSAR_016409</name>
</gene>
<dbReference type="InterPro" id="IPR036770">
    <property type="entry name" value="Ankyrin_rpt-contain_sf"/>
</dbReference>
<dbReference type="GO" id="GO:0003676">
    <property type="term" value="F:nucleic acid binding"/>
    <property type="evidence" value="ECO:0007669"/>
    <property type="project" value="InterPro"/>
</dbReference>
<dbReference type="InterPro" id="IPR000467">
    <property type="entry name" value="G_patch_dom"/>
</dbReference>
<keyword evidence="1" id="KW-0040">ANK repeat</keyword>
<reference evidence="4 5" key="1">
    <citation type="journal article" date="2017" name="Curr. Biol.">
        <title>The Evolution of Venom by Co-option of Single-Copy Genes.</title>
        <authorList>
            <person name="Martinson E.O."/>
            <person name="Mrinalini"/>
            <person name="Kelkar Y.D."/>
            <person name="Chang C.H."/>
            <person name="Werren J.H."/>
        </authorList>
    </citation>
    <scope>NUCLEOTIDE SEQUENCE [LARGE SCALE GENOMIC DNA]</scope>
    <source>
        <strain evidence="4 5">Alberta</strain>
        <tissue evidence="4">Whole body</tissue>
    </source>
</reference>
<dbReference type="SUPFAM" id="SSF48403">
    <property type="entry name" value="Ankyrin repeat"/>
    <property type="match status" value="1"/>
</dbReference>
<protein>
    <recommendedName>
        <fullName evidence="3">G-patch domain-containing protein</fullName>
    </recommendedName>
</protein>
<sequence>MSRPINNLALTYSEVRFKTFVKERNEPTVETKKQNKFKLAFDGTEAKLAYDEIISQQSQRKSLPKKLKSKNDNKFTNSSSKSSKTIVKNVETNVTNVNKLFKAIESADIDFIKLNFNSKNVNVTDQFGWTPLMSAAYSGHSDIVNFLLMLGADLKAKDKSGLTAMDLAAKKDQLQIISSLKEHSLNDKINIERHKNSANNNVHDTGSKNEEGFYCDTCKIFFKESSRNKHETSTLHVFNTKPKISNTFYGIPKQNKGYQMLLNTGWDEEGGLGPDGEGQKYPVKTILKRDRRGLGQAEKESARITHFKPDDVDAIRFVNRNKRKALKRRDWKKQLSRDAAKTRALRQALTTMDEHKEMLTYLSKIEEKGVEILTDRQEVVALDKRRNDDRVGMRALQKQKGDKTWITVGPLLLKMNSKAAEDLLKEDQKQCDIEINKIRSDLKVKVNELRDMEHNPPVPGLMLKPMSQQEMAAMNQVLGKSL</sequence>
<keyword evidence="5" id="KW-1185">Reference proteome</keyword>
<feature type="repeat" description="ANK" evidence="1">
    <location>
        <begin position="127"/>
        <end position="159"/>
    </location>
</feature>
<dbReference type="SMART" id="SM00248">
    <property type="entry name" value="ANK"/>
    <property type="match status" value="2"/>
</dbReference>
<feature type="region of interest" description="Disordered" evidence="2">
    <location>
        <begin position="61"/>
        <end position="82"/>
    </location>
</feature>
<dbReference type="Pfam" id="PF01585">
    <property type="entry name" value="G-patch"/>
    <property type="match status" value="1"/>
</dbReference>
<dbReference type="AlphaFoldDB" id="A0A232EKJ6"/>
<dbReference type="CDD" id="cd22860">
    <property type="entry name" value="PDRG1"/>
    <property type="match status" value="1"/>
</dbReference>
<dbReference type="Proteomes" id="UP000215335">
    <property type="component" value="Unassembled WGS sequence"/>
</dbReference>
<evidence type="ECO:0000256" key="1">
    <source>
        <dbReference type="PROSITE-ProRule" id="PRU00023"/>
    </source>
</evidence>
<accession>A0A232EKJ6</accession>
<dbReference type="PANTHER" id="PTHR20923:SF1">
    <property type="entry name" value="G PATCH DOMAIN AND ANKYRIN REPEAT-CONTAINING PROTEIN 1"/>
    <property type="match status" value="1"/>
</dbReference>
<name>A0A232EKJ6_9HYME</name>
<dbReference type="InterPro" id="IPR002110">
    <property type="entry name" value="Ankyrin_rpt"/>
</dbReference>
<comment type="caution">
    <text evidence="4">The sequence shown here is derived from an EMBL/GenBank/DDBJ whole genome shotgun (WGS) entry which is preliminary data.</text>
</comment>
<feature type="domain" description="G-patch" evidence="3">
    <location>
        <begin position="253"/>
        <end position="299"/>
    </location>
</feature>
<dbReference type="PROSITE" id="PS50297">
    <property type="entry name" value="ANK_REP_REGION"/>
    <property type="match status" value="1"/>
</dbReference>
<dbReference type="PROSITE" id="PS50174">
    <property type="entry name" value="G_PATCH"/>
    <property type="match status" value="1"/>
</dbReference>
<organism evidence="4 5">
    <name type="scientific">Trichomalopsis sarcophagae</name>
    <dbReference type="NCBI Taxonomy" id="543379"/>
    <lineage>
        <taxon>Eukaryota</taxon>
        <taxon>Metazoa</taxon>
        <taxon>Ecdysozoa</taxon>
        <taxon>Arthropoda</taxon>
        <taxon>Hexapoda</taxon>
        <taxon>Insecta</taxon>
        <taxon>Pterygota</taxon>
        <taxon>Neoptera</taxon>
        <taxon>Endopterygota</taxon>
        <taxon>Hymenoptera</taxon>
        <taxon>Apocrita</taxon>
        <taxon>Proctotrupomorpha</taxon>
        <taxon>Chalcidoidea</taxon>
        <taxon>Pteromalidae</taxon>
        <taxon>Pteromalinae</taxon>
        <taxon>Trichomalopsis</taxon>
    </lineage>
</organism>
<dbReference type="InterPro" id="IPR039146">
    <property type="entry name" value="GPANK1"/>
</dbReference>
<dbReference type="Pfam" id="PF12796">
    <property type="entry name" value="Ank_2"/>
    <property type="match status" value="1"/>
</dbReference>
<evidence type="ECO:0000313" key="4">
    <source>
        <dbReference type="EMBL" id="OXU18838.1"/>
    </source>
</evidence>
<dbReference type="EMBL" id="NNAY01003801">
    <property type="protein sequence ID" value="OXU18838.1"/>
    <property type="molecule type" value="Genomic_DNA"/>
</dbReference>
<evidence type="ECO:0000259" key="3">
    <source>
        <dbReference type="PROSITE" id="PS50174"/>
    </source>
</evidence>
<evidence type="ECO:0000256" key="2">
    <source>
        <dbReference type="SAM" id="MobiDB-lite"/>
    </source>
</evidence>
<dbReference type="SMART" id="SM00443">
    <property type="entry name" value="G_patch"/>
    <property type="match status" value="1"/>
</dbReference>
<proteinExistence type="predicted"/>
<evidence type="ECO:0000313" key="5">
    <source>
        <dbReference type="Proteomes" id="UP000215335"/>
    </source>
</evidence>
<dbReference type="PROSITE" id="PS50088">
    <property type="entry name" value="ANK_REPEAT"/>
    <property type="match status" value="1"/>
</dbReference>
<dbReference type="PANTHER" id="PTHR20923">
    <property type="entry name" value="BAT4 PROTEIN-RELATED"/>
    <property type="match status" value="1"/>
</dbReference>
<dbReference type="Gene3D" id="1.25.40.20">
    <property type="entry name" value="Ankyrin repeat-containing domain"/>
    <property type="match status" value="1"/>
</dbReference>
<dbReference type="STRING" id="543379.A0A232EKJ6"/>
<dbReference type="OrthoDB" id="20282at2759"/>